<gene>
    <name evidence="1" type="ORF">CLVI_32040</name>
</gene>
<dbReference type="Proteomes" id="UP000239471">
    <property type="component" value="Unassembled WGS sequence"/>
</dbReference>
<organism evidence="1 2">
    <name type="scientific">Clostridium vincentii</name>
    <dbReference type="NCBI Taxonomy" id="52704"/>
    <lineage>
        <taxon>Bacteria</taxon>
        <taxon>Bacillati</taxon>
        <taxon>Bacillota</taxon>
        <taxon>Clostridia</taxon>
        <taxon>Eubacteriales</taxon>
        <taxon>Clostridiaceae</taxon>
        <taxon>Clostridium</taxon>
    </lineage>
</organism>
<accession>A0A2T0B7P8</accession>
<dbReference type="OrthoDB" id="9776650at2"/>
<evidence type="ECO:0000313" key="1">
    <source>
        <dbReference type="EMBL" id="PRR79827.1"/>
    </source>
</evidence>
<dbReference type="EMBL" id="PVXQ01000053">
    <property type="protein sequence ID" value="PRR79827.1"/>
    <property type="molecule type" value="Genomic_DNA"/>
</dbReference>
<dbReference type="RefSeq" id="WP_106061072.1">
    <property type="nucleotide sequence ID" value="NZ_PVXQ01000053.1"/>
</dbReference>
<keyword evidence="2" id="KW-1185">Reference proteome</keyword>
<dbReference type="AlphaFoldDB" id="A0A2T0B7P8"/>
<evidence type="ECO:0000313" key="2">
    <source>
        <dbReference type="Proteomes" id="UP000239471"/>
    </source>
</evidence>
<reference evidence="1 2" key="1">
    <citation type="submission" date="2018-03" db="EMBL/GenBank/DDBJ databases">
        <title>Genome sequence of Clostridium vincentii DSM 10228.</title>
        <authorList>
            <person name="Poehlein A."/>
            <person name="Daniel R."/>
        </authorList>
    </citation>
    <scope>NUCLEOTIDE SEQUENCE [LARGE SCALE GENOMIC DNA]</scope>
    <source>
        <strain evidence="1 2">DSM 10228</strain>
    </source>
</reference>
<comment type="caution">
    <text evidence="1">The sequence shown here is derived from an EMBL/GenBank/DDBJ whole genome shotgun (WGS) entry which is preliminary data.</text>
</comment>
<proteinExistence type="predicted"/>
<name>A0A2T0B7P8_9CLOT</name>
<protein>
    <submittedName>
        <fullName evidence="1">Uncharacterized protein</fullName>
    </submittedName>
</protein>
<sequence>MKNGILRRFIIIYVELYTKDECGYVKAERRGREFKEGIYSPITQNARQLNINKIPLKSLVVMANPKSIINKDKCPIDIKSSLYKCDQVIKLMML</sequence>